<sequence length="117" mass="12835">MLTRLADDAGLDRRLESALREIVDENLGWFSLEELGPVDRSMVRSWLADRLVSDAVDRLPVELAEREAVLDHLAELAELAGDLRGGGRDVVQGVRLGAEVRNGTNPRWRSGLAGCDS</sequence>
<dbReference type="EMBL" id="BAAAHK010000017">
    <property type="protein sequence ID" value="GAA0955822.1"/>
    <property type="molecule type" value="Genomic_DNA"/>
</dbReference>
<evidence type="ECO:0000313" key="2">
    <source>
        <dbReference type="Proteomes" id="UP001500542"/>
    </source>
</evidence>
<protein>
    <submittedName>
        <fullName evidence="1">Uncharacterized protein</fullName>
    </submittedName>
</protein>
<comment type="caution">
    <text evidence="1">The sequence shown here is derived from an EMBL/GenBank/DDBJ whole genome shotgun (WGS) entry which is preliminary data.</text>
</comment>
<evidence type="ECO:0000313" key="1">
    <source>
        <dbReference type="EMBL" id="GAA0955822.1"/>
    </source>
</evidence>
<proteinExistence type="predicted"/>
<keyword evidence="2" id="KW-1185">Reference proteome</keyword>
<reference evidence="1 2" key="1">
    <citation type="journal article" date="2019" name="Int. J. Syst. Evol. Microbiol.">
        <title>The Global Catalogue of Microorganisms (GCM) 10K type strain sequencing project: providing services to taxonomists for standard genome sequencing and annotation.</title>
        <authorList>
            <consortium name="The Broad Institute Genomics Platform"/>
            <consortium name="The Broad Institute Genome Sequencing Center for Infectious Disease"/>
            <person name="Wu L."/>
            <person name="Ma J."/>
        </authorList>
    </citation>
    <scope>NUCLEOTIDE SEQUENCE [LARGE SCALE GENOMIC DNA]</scope>
    <source>
        <strain evidence="1 2">JCM 10977</strain>
    </source>
</reference>
<gene>
    <name evidence="1" type="ORF">GCM10009554_64280</name>
</gene>
<dbReference type="Proteomes" id="UP001500542">
    <property type="component" value="Unassembled WGS sequence"/>
</dbReference>
<organism evidence="1 2">
    <name type="scientific">Kribbella koreensis</name>
    <dbReference type="NCBI Taxonomy" id="57909"/>
    <lineage>
        <taxon>Bacteria</taxon>
        <taxon>Bacillati</taxon>
        <taxon>Actinomycetota</taxon>
        <taxon>Actinomycetes</taxon>
        <taxon>Propionibacteriales</taxon>
        <taxon>Kribbellaceae</taxon>
        <taxon>Kribbella</taxon>
    </lineage>
</organism>
<accession>A0ABN1RER2</accession>
<name>A0ABN1RER2_9ACTN</name>